<dbReference type="FunFam" id="1.20.5.990:FF:000004">
    <property type="entry name" value="TNFAIP3 interacting protein 3"/>
    <property type="match status" value="1"/>
</dbReference>
<reference evidence="5" key="2">
    <citation type="submission" date="2025-08" db="UniProtKB">
        <authorList>
            <consortium name="Ensembl"/>
        </authorList>
    </citation>
    <scope>IDENTIFICATION</scope>
</reference>
<dbReference type="EMBL" id="AFYH01101465">
    <property type="status" value="NOT_ANNOTATED_CDS"/>
    <property type="molecule type" value="Genomic_DNA"/>
</dbReference>
<feature type="coiled-coil region" evidence="2">
    <location>
        <begin position="59"/>
        <end position="206"/>
    </location>
</feature>
<dbReference type="PANTHER" id="PTHR31882:SF2">
    <property type="entry name" value="TNFAIP3-INTERACTING PROTEIN 3"/>
    <property type="match status" value="1"/>
</dbReference>
<dbReference type="HOGENOM" id="CLU_052353_0_0_1"/>
<dbReference type="Pfam" id="PF16516">
    <property type="entry name" value="CC2-LZ"/>
    <property type="match status" value="1"/>
</dbReference>
<dbReference type="EMBL" id="AFYH01101467">
    <property type="status" value="NOT_ANNOTATED_CDS"/>
    <property type="molecule type" value="Genomic_DNA"/>
</dbReference>
<evidence type="ECO:0000256" key="3">
    <source>
        <dbReference type="SAM" id="MobiDB-lite"/>
    </source>
</evidence>
<evidence type="ECO:0000256" key="2">
    <source>
        <dbReference type="SAM" id="Coils"/>
    </source>
</evidence>
<gene>
    <name evidence="5" type="primary">TNIP3</name>
</gene>
<dbReference type="eggNOG" id="ENOG502RYDP">
    <property type="taxonomic scope" value="Eukaryota"/>
</dbReference>
<feature type="region of interest" description="Disordered" evidence="3">
    <location>
        <begin position="249"/>
        <end position="269"/>
    </location>
</feature>
<dbReference type="Ensembl" id="ENSLACT00000015141.1">
    <property type="protein sequence ID" value="ENSLACP00000015036.1"/>
    <property type="gene ID" value="ENSLACG00000013229.1"/>
</dbReference>
<keyword evidence="6" id="KW-1185">Reference proteome</keyword>
<dbReference type="InParanoid" id="H3AZG5"/>
<evidence type="ECO:0000259" key="4">
    <source>
        <dbReference type="Pfam" id="PF16516"/>
    </source>
</evidence>
<dbReference type="PANTHER" id="PTHR31882">
    <property type="entry name" value="TNFAIP3-INTERACTING PROTEIN COILED COIL FAMILY MEMBER"/>
    <property type="match status" value="1"/>
</dbReference>
<sequence>LLEVNKQWDQQFRSMKRLYEQKISDVRGKLASSQKYIGELKKEWALKQRDFDKKLLLAKEKLEQEAGEKKRLNVQLQELQQQKGCLREQSASVNTKKDQYEHEISRLNKALLEALKKQSSSLFGPLSLDESTWSSVHQELMTQNDVLKQQVQIYEDDFKKERCDRERLNEKKEELTKINEELQLQLKTLSSQIKNFKKEKEMLERKLNQKYFPMPQCTANFESIIVTGSGYHQDHQQHPPDYQWYVPNQLPPDVKQNNPNYKANGKTTA</sequence>
<dbReference type="FunCoup" id="H3AZG5">
    <property type="interactions" value="278"/>
</dbReference>
<evidence type="ECO:0000313" key="5">
    <source>
        <dbReference type="Ensembl" id="ENSLACP00000015036.1"/>
    </source>
</evidence>
<reference evidence="5" key="3">
    <citation type="submission" date="2025-09" db="UniProtKB">
        <authorList>
            <consortium name="Ensembl"/>
        </authorList>
    </citation>
    <scope>IDENTIFICATION</scope>
</reference>
<accession>H3AZG5</accession>
<dbReference type="GO" id="GO:0043122">
    <property type="term" value="P:regulation of canonical NF-kappaB signal transduction"/>
    <property type="evidence" value="ECO:0007669"/>
    <property type="project" value="UniProtKB-ARBA"/>
</dbReference>
<dbReference type="GeneTree" id="ENSGT00510000046908"/>
<dbReference type="Proteomes" id="UP000008672">
    <property type="component" value="Unassembled WGS sequence"/>
</dbReference>
<dbReference type="GO" id="GO:0071222">
    <property type="term" value="P:cellular response to lipopolysaccharide"/>
    <property type="evidence" value="ECO:0007669"/>
    <property type="project" value="TreeGrafter"/>
</dbReference>
<reference evidence="6" key="1">
    <citation type="submission" date="2011-08" db="EMBL/GenBank/DDBJ databases">
        <title>The draft genome of Latimeria chalumnae.</title>
        <authorList>
            <person name="Di Palma F."/>
            <person name="Alfoldi J."/>
            <person name="Johnson J."/>
            <person name="Berlin A."/>
            <person name="Gnerre S."/>
            <person name="Jaffe D."/>
            <person name="MacCallum I."/>
            <person name="Young S."/>
            <person name="Walker B.J."/>
            <person name="Lander E."/>
            <person name="Lindblad-Toh K."/>
        </authorList>
    </citation>
    <scope>NUCLEOTIDE SEQUENCE [LARGE SCALE GENOMIC DNA]</scope>
    <source>
        <strain evidence="6">Wild caught</strain>
    </source>
</reference>
<feature type="compositionally biased region" description="Polar residues" evidence="3">
    <location>
        <begin position="255"/>
        <end position="269"/>
    </location>
</feature>
<protein>
    <submittedName>
        <fullName evidence="5">TNFAIP3 interacting protein 3</fullName>
    </submittedName>
</protein>
<dbReference type="OMA" id="PDYQWHA"/>
<dbReference type="GO" id="GO:0006357">
    <property type="term" value="P:regulation of transcription by RNA polymerase II"/>
    <property type="evidence" value="ECO:0007669"/>
    <property type="project" value="TreeGrafter"/>
</dbReference>
<dbReference type="Bgee" id="ENSLACG00000013229">
    <property type="expression patterns" value="Expressed in pelvic fin and 1 other cell type or tissue"/>
</dbReference>
<evidence type="ECO:0000256" key="1">
    <source>
        <dbReference type="ARBA" id="ARBA00023054"/>
    </source>
</evidence>
<dbReference type="EMBL" id="AFYH01101466">
    <property type="status" value="NOT_ANNOTATED_CDS"/>
    <property type="molecule type" value="Genomic_DNA"/>
</dbReference>
<dbReference type="AlphaFoldDB" id="H3AZG5"/>
<dbReference type="STRING" id="7897.ENSLACP00000015036"/>
<dbReference type="InterPro" id="IPR032419">
    <property type="entry name" value="CC2-LZ_dom"/>
</dbReference>
<proteinExistence type="predicted"/>
<keyword evidence="1 2" id="KW-0175">Coiled coil</keyword>
<evidence type="ECO:0000313" key="6">
    <source>
        <dbReference type="Proteomes" id="UP000008672"/>
    </source>
</evidence>
<dbReference type="Gene3D" id="1.20.5.990">
    <property type="entry name" value="Nemo cc2-lz domain - 1d5 darpin complex"/>
    <property type="match status" value="1"/>
</dbReference>
<name>H3AZG5_LATCH</name>
<dbReference type="GO" id="GO:0005737">
    <property type="term" value="C:cytoplasm"/>
    <property type="evidence" value="ECO:0007669"/>
    <property type="project" value="UniProtKB-ARBA"/>
</dbReference>
<organism evidence="5 6">
    <name type="scientific">Latimeria chalumnae</name>
    <name type="common">Coelacanth</name>
    <dbReference type="NCBI Taxonomy" id="7897"/>
    <lineage>
        <taxon>Eukaryota</taxon>
        <taxon>Metazoa</taxon>
        <taxon>Chordata</taxon>
        <taxon>Craniata</taxon>
        <taxon>Vertebrata</taxon>
        <taxon>Euteleostomi</taxon>
        <taxon>Coelacanthiformes</taxon>
        <taxon>Coelacanthidae</taxon>
        <taxon>Latimeria</taxon>
    </lineage>
</organism>
<feature type="domain" description="NF-kappa-B essential modulator NEMO CC2-LZ" evidence="4">
    <location>
        <begin position="94"/>
        <end position="189"/>
    </location>
</feature>